<keyword evidence="2" id="KW-0812">Transmembrane</keyword>
<feature type="transmembrane region" description="Helical" evidence="2">
    <location>
        <begin position="67"/>
        <end position="97"/>
    </location>
</feature>
<feature type="compositionally biased region" description="Basic and acidic residues" evidence="1">
    <location>
        <begin position="1"/>
        <end position="15"/>
    </location>
</feature>
<evidence type="ECO:0008006" key="4">
    <source>
        <dbReference type="Google" id="ProtNLM"/>
    </source>
</evidence>
<feature type="transmembrane region" description="Helical" evidence="2">
    <location>
        <begin position="103"/>
        <end position="122"/>
    </location>
</feature>
<gene>
    <name evidence="3" type="ORF">LCGC14_2452810</name>
</gene>
<evidence type="ECO:0000256" key="1">
    <source>
        <dbReference type="SAM" id="MobiDB-lite"/>
    </source>
</evidence>
<keyword evidence="2" id="KW-0472">Membrane</keyword>
<accession>A0A0F9BFP1</accession>
<evidence type="ECO:0000256" key="2">
    <source>
        <dbReference type="SAM" id="Phobius"/>
    </source>
</evidence>
<organism evidence="3">
    <name type="scientific">marine sediment metagenome</name>
    <dbReference type="NCBI Taxonomy" id="412755"/>
    <lineage>
        <taxon>unclassified sequences</taxon>
        <taxon>metagenomes</taxon>
        <taxon>ecological metagenomes</taxon>
    </lineage>
</organism>
<sequence>MQQNTDLKDKQHQDQAADPAPQSADQWQDHLAKLAQYGEQLYQDYRQQAGICKELASAEWRLSTRSLALTIILLVSFAGGLVLLWAGLLATLGFAIFAFSQSIWLSALCLISLQLICLFWLWKNIGYISSKIGFDKTAHSIKQLLNINRSE</sequence>
<dbReference type="EMBL" id="LAZR01037996">
    <property type="protein sequence ID" value="KKL20704.1"/>
    <property type="molecule type" value="Genomic_DNA"/>
</dbReference>
<feature type="region of interest" description="Disordered" evidence="1">
    <location>
        <begin position="1"/>
        <end position="23"/>
    </location>
</feature>
<evidence type="ECO:0000313" key="3">
    <source>
        <dbReference type="EMBL" id="KKL20704.1"/>
    </source>
</evidence>
<proteinExistence type="predicted"/>
<reference evidence="3" key="1">
    <citation type="journal article" date="2015" name="Nature">
        <title>Complex archaea that bridge the gap between prokaryotes and eukaryotes.</title>
        <authorList>
            <person name="Spang A."/>
            <person name="Saw J.H."/>
            <person name="Jorgensen S.L."/>
            <person name="Zaremba-Niedzwiedzka K."/>
            <person name="Martijn J."/>
            <person name="Lind A.E."/>
            <person name="van Eijk R."/>
            <person name="Schleper C."/>
            <person name="Guy L."/>
            <person name="Ettema T.J."/>
        </authorList>
    </citation>
    <scope>NUCLEOTIDE SEQUENCE</scope>
</reference>
<dbReference type="AlphaFoldDB" id="A0A0F9BFP1"/>
<keyword evidence="2" id="KW-1133">Transmembrane helix</keyword>
<protein>
    <recommendedName>
        <fullName evidence="4">Orphan protein</fullName>
    </recommendedName>
</protein>
<comment type="caution">
    <text evidence="3">The sequence shown here is derived from an EMBL/GenBank/DDBJ whole genome shotgun (WGS) entry which is preliminary data.</text>
</comment>
<name>A0A0F9BFP1_9ZZZZ</name>